<dbReference type="OrthoDB" id="439943at2759"/>
<proteinExistence type="inferred from homology"/>
<dbReference type="PANTHER" id="PTHR31121:SF6">
    <property type="entry name" value="ALPHA-1,2 MANNOSYLTRANSFERASE KTR1"/>
    <property type="match status" value="1"/>
</dbReference>
<evidence type="ECO:0000313" key="4">
    <source>
        <dbReference type="EMBL" id="KAG2225731.1"/>
    </source>
</evidence>
<feature type="transmembrane region" description="Helical" evidence="3">
    <location>
        <begin position="24"/>
        <end position="44"/>
    </location>
</feature>
<dbReference type="InterPro" id="IPR002685">
    <property type="entry name" value="Glyco_trans_15"/>
</dbReference>
<protein>
    <submittedName>
        <fullName evidence="4">Uncharacterized protein</fullName>
    </submittedName>
</protein>
<dbReference type="PANTHER" id="PTHR31121">
    <property type="entry name" value="ALPHA-1,2 MANNOSYLTRANSFERASE KTR1"/>
    <property type="match status" value="1"/>
</dbReference>
<reference evidence="4 5" key="1">
    <citation type="submission" date="2020-12" db="EMBL/GenBank/DDBJ databases">
        <title>Metabolic potential, ecology and presence of endohyphal bacteria is reflected in genomic diversity of Mucoromycotina.</title>
        <authorList>
            <person name="Muszewska A."/>
            <person name="Okrasinska A."/>
            <person name="Steczkiewicz K."/>
            <person name="Drgas O."/>
            <person name="Orlowska M."/>
            <person name="Perlinska-Lenart U."/>
            <person name="Aleksandrzak-Piekarczyk T."/>
            <person name="Szatraj K."/>
            <person name="Zielenkiewicz U."/>
            <person name="Pilsyk S."/>
            <person name="Malc E."/>
            <person name="Mieczkowski P."/>
            <person name="Kruszewska J.S."/>
            <person name="Biernat P."/>
            <person name="Pawlowska J."/>
        </authorList>
    </citation>
    <scope>NUCLEOTIDE SEQUENCE [LARGE SCALE GENOMIC DNA]</scope>
    <source>
        <strain evidence="4 5">CBS 142.35</strain>
    </source>
</reference>
<dbReference type="PIRSF" id="PIRSF018153">
    <property type="entry name" value="Glyco_trans_15"/>
    <property type="match status" value="1"/>
</dbReference>
<dbReference type="EMBL" id="JAEPRB010000024">
    <property type="protein sequence ID" value="KAG2225731.1"/>
    <property type="molecule type" value="Genomic_DNA"/>
</dbReference>
<comment type="similarity">
    <text evidence="1">Belongs to the glycosyltransferase 15 family.</text>
</comment>
<dbReference type="Proteomes" id="UP000646827">
    <property type="component" value="Unassembled WGS sequence"/>
</dbReference>
<keyword evidence="5" id="KW-1185">Reference proteome</keyword>
<dbReference type="GO" id="GO:0000026">
    <property type="term" value="F:alpha-1,2-mannosyltransferase activity"/>
    <property type="evidence" value="ECO:0007669"/>
    <property type="project" value="TreeGrafter"/>
</dbReference>
<evidence type="ECO:0000256" key="3">
    <source>
        <dbReference type="SAM" id="Phobius"/>
    </source>
</evidence>
<name>A0A8H7SAQ1_9FUNG</name>
<dbReference type="Gene3D" id="3.90.550.10">
    <property type="entry name" value="Spore Coat Polysaccharide Biosynthesis Protein SpsA, Chain A"/>
    <property type="match status" value="1"/>
</dbReference>
<comment type="caution">
    <text evidence="4">The sequence shown here is derived from an EMBL/GenBank/DDBJ whole genome shotgun (WGS) entry which is preliminary data.</text>
</comment>
<evidence type="ECO:0000313" key="5">
    <source>
        <dbReference type="Proteomes" id="UP000646827"/>
    </source>
</evidence>
<organism evidence="4 5">
    <name type="scientific">Circinella minor</name>
    <dbReference type="NCBI Taxonomy" id="1195481"/>
    <lineage>
        <taxon>Eukaryota</taxon>
        <taxon>Fungi</taxon>
        <taxon>Fungi incertae sedis</taxon>
        <taxon>Mucoromycota</taxon>
        <taxon>Mucoromycotina</taxon>
        <taxon>Mucoromycetes</taxon>
        <taxon>Mucorales</taxon>
        <taxon>Lichtheimiaceae</taxon>
        <taxon>Circinella</taxon>
    </lineage>
</organism>
<dbReference type="AlphaFoldDB" id="A0A8H7SAQ1"/>
<keyword evidence="3" id="KW-0812">Transmembrane</keyword>
<evidence type="ECO:0000256" key="1">
    <source>
        <dbReference type="ARBA" id="ARBA00007677"/>
    </source>
</evidence>
<dbReference type="GO" id="GO:0005794">
    <property type="term" value="C:Golgi apparatus"/>
    <property type="evidence" value="ECO:0007669"/>
    <property type="project" value="TreeGrafter"/>
</dbReference>
<accession>A0A8H7SAQ1</accession>
<keyword evidence="2" id="KW-0808">Transferase</keyword>
<dbReference type="GO" id="GO:0016020">
    <property type="term" value="C:membrane"/>
    <property type="evidence" value="ECO:0007669"/>
    <property type="project" value="InterPro"/>
</dbReference>
<evidence type="ECO:0000256" key="2">
    <source>
        <dbReference type="ARBA" id="ARBA00022679"/>
    </source>
</evidence>
<dbReference type="SUPFAM" id="SSF53448">
    <property type="entry name" value="Nucleotide-diphospho-sugar transferases"/>
    <property type="match status" value="1"/>
</dbReference>
<dbReference type="Pfam" id="PF01793">
    <property type="entry name" value="Glyco_transf_15"/>
    <property type="match status" value="1"/>
</dbReference>
<gene>
    <name evidence="4" type="ORF">INT45_011399</name>
</gene>
<keyword evidence="3" id="KW-0472">Membrane</keyword>
<dbReference type="InterPro" id="IPR029044">
    <property type="entry name" value="Nucleotide-diphossugar_trans"/>
</dbReference>
<dbReference type="GO" id="GO:0006487">
    <property type="term" value="P:protein N-linked glycosylation"/>
    <property type="evidence" value="ECO:0007669"/>
    <property type="project" value="TreeGrafter"/>
</dbReference>
<dbReference type="GO" id="GO:0000032">
    <property type="term" value="P:cell wall mannoprotein biosynthetic process"/>
    <property type="evidence" value="ECO:0007669"/>
    <property type="project" value="TreeGrafter"/>
</dbReference>
<sequence>MHINIKGEDKHRFTRKQKAFNRLWRHRIIIFLVTLLGLTSIIYYRRKVHYTNILAQQQLQQLVLNNYSYGEYNTNRHVIYDTPIKGALVVMAREGELFEVHATMTDVEDRFNQHHGYPWIILSDQLLSKRFQKIITAKRKNVYFGKIPPDHWNEPAWIDIKEAEKIAVTMGSQNIYHGESISWKKATRYNAGLIALHPLLQDAEYYWKVQPRARYICDIREDPFQSMKENDQKLAFAISMKESHLVIPSLWNSVQEYVKNEMKNLSSLSSLVPPTDSIFPWIIDEPSSTDLFPTAIDQKYNNNQIWNNFMIISLNFMRSPEYQRFFRHMDIAGGFFYERWGDSPFQTIAAALYLHKHQVHFMENIGYQFSIAMQCPSDEIQVKELKCACDSTQSFCKYK</sequence>
<keyword evidence="3" id="KW-1133">Transmembrane helix</keyword>